<organism evidence="2 3">
    <name type="scientific">Thanatephorus cucumeris (strain AG1-IB / isolate 7/3/14)</name>
    <name type="common">Lettuce bottom rot fungus</name>
    <name type="synonym">Rhizoctonia solani</name>
    <dbReference type="NCBI Taxonomy" id="1108050"/>
    <lineage>
        <taxon>Eukaryota</taxon>
        <taxon>Fungi</taxon>
        <taxon>Dikarya</taxon>
        <taxon>Basidiomycota</taxon>
        <taxon>Agaricomycotina</taxon>
        <taxon>Agaricomycetes</taxon>
        <taxon>Cantharellales</taxon>
        <taxon>Ceratobasidiaceae</taxon>
        <taxon>Rhizoctonia</taxon>
        <taxon>Rhizoctonia solani AG-1</taxon>
    </lineage>
</organism>
<name>A0A0B7G0Z5_THACB</name>
<dbReference type="STRING" id="1108050.A0A0B7G0Z5"/>
<dbReference type="AlphaFoldDB" id="A0A0B7G0Z5"/>
<evidence type="ECO:0000313" key="2">
    <source>
        <dbReference type="EMBL" id="CEL62158.1"/>
    </source>
</evidence>
<evidence type="ECO:0000313" key="3">
    <source>
        <dbReference type="Proteomes" id="UP000059188"/>
    </source>
</evidence>
<dbReference type="Gene3D" id="1.20.1280.50">
    <property type="match status" value="1"/>
</dbReference>
<dbReference type="SUPFAM" id="SSF52047">
    <property type="entry name" value="RNI-like"/>
    <property type="match status" value="1"/>
</dbReference>
<accession>A0A0B7G0Z5</accession>
<keyword evidence="3" id="KW-1185">Reference proteome</keyword>
<proteinExistence type="predicted"/>
<dbReference type="Proteomes" id="UP000059188">
    <property type="component" value="Unassembled WGS sequence"/>
</dbReference>
<evidence type="ECO:0000256" key="1">
    <source>
        <dbReference type="SAM" id="MobiDB-lite"/>
    </source>
</evidence>
<protein>
    <submittedName>
        <fullName evidence="2">Uncharacterized protein</fullName>
    </submittedName>
</protein>
<feature type="region of interest" description="Disordered" evidence="1">
    <location>
        <begin position="1"/>
        <end position="32"/>
    </location>
</feature>
<gene>
    <name evidence="2" type="ORF">RSOLAG1IB_10253</name>
</gene>
<dbReference type="OrthoDB" id="2884925at2759"/>
<sequence length="557" mass="63087">MHSNTCFADDNSETGGERSDPTNSDTDDGTTVRPETAIATIQSPNTISPCNERDPAFVPPINTLPTEVLLLIFEYCHYLWRSTSIKKEREDSPAVWDRSVRSLMSLPCPEALSHVCSMWREIILSTPTIWVFLDLYTLCQSSQTFIERSSAFIPRTQNQDLVLRVRLRHEEDGSPSAADSLKEFCSSTAPRLRSLLVDNHAANDTTLFTSLIQTALPKATPGTLLNLFIKDYGARTNSSQEDNTEGLAGWELPTAELCGISQEALDSIVRPIKSLRLSGQFFPWTSPAYHGLVELHLLFIRPARGRRPFIQGHRLRDLLLASPELRILHINLNVTGEDGLLDLPPVPLNHLEELSLRGMSRGVYDVVLPLLAPGNKPLQFTYQTQQMENAPLYCPAVFSFLQRANVTSLYIIGRWSFGQQLSIDELLTSSPTNLQTLGLERLSILEFTPQAEQTEKFSQLSHLYIRKCAIDVDVFKQLLELLPVQVLKLHRPEFRGRLKGDDVEANREIASMIPIVKRVRSSRDMELWDSWEVEYEDPPEPMHSPNSWRNRVWSWLG</sequence>
<dbReference type="EMBL" id="LN679161">
    <property type="protein sequence ID" value="CEL62158.1"/>
    <property type="molecule type" value="Genomic_DNA"/>
</dbReference>
<reference evidence="2 3" key="1">
    <citation type="submission" date="2014-11" db="EMBL/GenBank/DDBJ databases">
        <authorList>
            <person name="Wibberg Daniel"/>
        </authorList>
    </citation>
    <scope>NUCLEOTIDE SEQUENCE [LARGE SCALE GENOMIC DNA]</scope>
    <source>
        <strain evidence="2">Rhizoctonia solani AG1-IB 7/3/14</strain>
    </source>
</reference>